<evidence type="ECO:0000313" key="1">
    <source>
        <dbReference type="EMBL" id="KAJ8882971.1"/>
    </source>
</evidence>
<name>A0ABQ9HF79_9NEOP</name>
<organism evidence="1 2">
    <name type="scientific">Dryococelus australis</name>
    <dbReference type="NCBI Taxonomy" id="614101"/>
    <lineage>
        <taxon>Eukaryota</taxon>
        <taxon>Metazoa</taxon>
        <taxon>Ecdysozoa</taxon>
        <taxon>Arthropoda</taxon>
        <taxon>Hexapoda</taxon>
        <taxon>Insecta</taxon>
        <taxon>Pterygota</taxon>
        <taxon>Neoptera</taxon>
        <taxon>Polyneoptera</taxon>
        <taxon>Phasmatodea</taxon>
        <taxon>Verophasmatodea</taxon>
        <taxon>Anareolatae</taxon>
        <taxon>Phasmatidae</taxon>
        <taxon>Eurycanthinae</taxon>
        <taxon>Dryococelus</taxon>
    </lineage>
</organism>
<accession>A0ABQ9HF79</accession>
<dbReference type="Proteomes" id="UP001159363">
    <property type="component" value="Chromosome 4"/>
</dbReference>
<protein>
    <submittedName>
        <fullName evidence="1">Uncharacterized protein</fullName>
    </submittedName>
</protein>
<comment type="caution">
    <text evidence="1">The sequence shown here is derived from an EMBL/GenBank/DDBJ whole genome shotgun (WGS) entry which is preliminary data.</text>
</comment>
<reference evidence="1 2" key="1">
    <citation type="submission" date="2023-02" db="EMBL/GenBank/DDBJ databases">
        <title>LHISI_Scaffold_Assembly.</title>
        <authorList>
            <person name="Stuart O.P."/>
            <person name="Cleave R."/>
            <person name="Magrath M.J.L."/>
            <person name="Mikheyev A.S."/>
        </authorList>
    </citation>
    <scope>NUCLEOTIDE SEQUENCE [LARGE SCALE GENOMIC DNA]</scope>
    <source>
        <strain evidence="1">Daus_M_001</strain>
        <tissue evidence="1">Leg muscle</tissue>
    </source>
</reference>
<dbReference type="EMBL" id="JARBHB010000005">
    <property type="protein sequence ID" value="KAJ8882971.1"/>
    <property type="molecule type" value="Genomic_DNA"/>
</dbReference>
<gene>
    <name evidence="1" type="ORF">PR048_014810</name>
</gene>
<sequence>MPRGWCLAERGEEVAPSFLECDRKGRIVSEASSPNSDSYCNEMNLQSRRPSVWTEVMWNNKRDALPWIDCKNGRLGCKLCSEVSCRSSFKNERIAISKEWHSYNVTYNVS</sequence>
<keyword evidence="2" id="KW-1185">Reference proteome</keyword>
<evidence type="ECO:0000313" key="2">
    <source>
        <dbReference type="Proteomes" id="UP001159363"/>
    </source>
</evidence>
<proteinExistence type="predicted"/>